<reference evidence="1" key="1">
    <citation type="submission" date="2023-06" db="EMBL/GenBank/DDBJ databases">
        <title>Male Hemibagrus guttatus genome.</title>
        <authorList>
            <person name="Bian C."/>
        </authorList>
    </citation>
    <scope>NUCLEOTIDE SEQUENCE</scope>
    <source>
        <strain evidence="1">Male_cb2023</strain>
        <tissue evidence="1">Muscle</tissue>
    </source>
</reference>
<feature type="non-terminal residue" evidence="1">
    <location>
        <position position="1"/>
    </location>
</feature>
<accession>A0AAE0QHF6</accession>
<gene>
    <name evidence="1" type="ORF">QTP70_032349</name>
</gene>
<dbReference type="Proteomes" id="UP001274896">
    <property type="component" value="Unassembled WGS sequence"/>
</dbReference>
<sequence>MKCISQDLGLIIAETALVKVVNDLLLASDQDCFLLSLQCNHWLYPRSESRRLVVLTDAVDGSVWKACDQETAVDRATWGLSHHHRSAVTSVSFDSKEL</sequence>
<protein>
    <submittedName>
        <fullName evidence="1">Uncharacterized protein</fullName>
    </submittedName>
</protein>
<dbReference type="AlphaFoldDB" id="A0AAE0QHF6"/>
<organism evidence="1 2">
    <name type="scientific">Hemibagrus guttatus</name>
    <dbReference type="NCBI Taxonomy" id="175788"/>
    <lineage>
        <taxon>Eukaryota</taxon>
        <taxon>Metazoa</taxon>
        <taxon>Chordata</taxon>
        <taxon>Craniata</taxon>
        <taxon>Vertebrata</taxon>
        <taxon>Euteleostomi</taxon>
        <taxon>Actinopterygii</taxon>
        <taxon>Neopterygii</taxon>
        <taxon>Teleostei</taxon>
        <taxon>Ostariophysi</taxon>
        <taxon>Siluriformes</taxon>
        <taxon>Bagridae</taxon>
        <taxon>Hemibagrus</taxon>
    </lineage>
</organism>
<comment type="caution">
    <text evidence="1">The sequence shown here is derived from an EMBL/GenBank/DDBJ whole genome shotgun (WGS) entry which is preliminary data.</text>
</comment>
<keyword evidence="2" id="KW-1185">Reference proteome</keyword>
<name>A0AAE0QHF6_9TELE</name>
<proteinExistence type="predicted"/>
<evidence type="ECO:0000313" key="1">
    <source>
        <dbReference type="EMBL" id="KAK3520779.1"/>
    </source>
</evidence>
<dbReference type="EMBL" id="JAUCMX010000016">
    <property type="protein sequence ID" value="KAK3520779.1"/>
    <property type="molecule type" value="Genomic_DNA"/>
</dbReference>
<evidence type="ECO:0000313" key="2">
    <source>
        <dbReference type="Proteomes" id="UP001274896"/>
    </source>
</evidence>